<dbReference type="RefSeq" id="WP_183807358.1">
    <property type="nucleotide sequence ID" value="NZ_JACIEE010000009.1"/>
</dbReference>
<organism evidence="1 2">
    <name type="scientific">Mycoplana azooxidifex</name>
    <dbReference type="NCBI Taxonomy" id="1636188"/>
    <lineage>
        <taxon>Bacteria</taxon>
        <taxon>Pseudomonadati</taxon>
        <taxon>Pseudomonadota</taxon>
        <taxon>Alphaproteobacteria</taxon>
        <taxon>Hyphomicrobiales</taxon>
        <taxon>Rhizobiaceae</taxon>
        <taxon>Mycoplana</taxon>
    </lineage>
</organism>
<dbReference type="EMBL" id="JACIEE010000009">
    <property type="protein sequence ID" value="MBB3979110.1"/>
    <property type="molecule type" value="Genomic_DNA"/>
</dbReference>
<dbReference type="SUPFAM" id="SSF53335">
    <property type="entry name" value="S-adenosyl-L-methionine-dependent methyltransferases"/>
    <property type="match status" value="1"/>
</dbReference>
<comment type="caution">
    <text evidence="1">The sequence shown here is derived from an EMBL/GenBank/DDBJ whole genome shotgun (WGS) entry which is preliminary data.</text>
</comment>
<name>A0A7W6DEE4_9HYPH</name>
<reference evidence="1 2" key="1">
    <citation type="submission" date="2020-08" db="EMBL/GenBank/DDBJ databases">
        <title>Genomic Encyclopedia of Type Strains, Phase IV (KMG-IV): sequencing the most valuable type-strain genomes for metagenomic binning, comparative biology and taxonomic classification.</title>
        <authorList>
            <person name="Goeker M."/>
        </authorList>
    </citation>
    <scope>NUCLEOTIDE SEQUENCE [LARGE SCALE GENOMIC DNA]</scope>
    <source>
        <strain evidence="1 2">DSM 100211</strain>
    </source>
</reference>
<evidence type="ECO:0000313" key="1">
    <source>
        <dbReference type="EMBL" id="MBB3979110.1"/>
    </source>
</evidence>
<dbReference type="Gene3D" id="3.40.50.150">
    <property type="entry name" value="Vaccinia Virus protein VP39"/>
    <property type="match status" value="1"/>
</dbReference>
<accession>A0A7W6DEE4</accession>
<dbReference type="InterPro" id="IPR029063">
    <property type="entry name" value="SAM-dependent_MTases_sf"/>
</dbReference>
<dbReference type="Proteomes" id="UP000574761">
    <property type="component" value="Unassembled WGS sequence"/>
</dbReference>
<protein>
    <recommendedName>
        <fullName evidence="3">Methyltransferase domain-containing protein</fullName>
    </recommendedName>
</protein>
<sequence>MTDELIAAAKRKHDCRDGAGAHRAQHKMSTSYNRYPTIFRSSQAWAVNKYGPSMNGGALKILSFGCSDGSEVATLRAYFPSATIFGCDVDPIPYSKNVVARRAGIYFDSTPETIAENGPFDLIFAHSVLCKHPVALSIQAEFPFDQFEALVGPLHSSLIDGGLISIFNASYLFTDLGISEGYRPVRTPEIYTNGRNPKWSRSYEALTSIGAGRLSVIESDQVSSNDLRDCLFEKQPGSAIDLEWGAPEPKGAQQVAKRTYLSDRDELRESLHRDASGDYWARRHWIIVSGLNSTQALPAWWERSSPHQFSNTAPSITGLVITRDD</sequence>
<evidence type="ECO:0000313" key="2">
    <source>
        <dbReference type="Proteomes" id="UP000574761"/>
    </source>
</evidence>
<evidence type="ECO:0008006" key="3">
    <source>
        <dbReference type="Google" id="ProtNLM"/>
    </source>
</evidence>
<dbReference type="AlphaFoldDB" id="A0A7W6DEE4"/>
<keyword evidence="2" id="KW-1185">Reference proteome</keyword>
<gene>
    <name evidence="1" type="ORF">GGQ64_004346</name>
</gene>
<proteinExistence type="predicted"/>